<dbReference type="Proteomes" id="UP000499080">
    <property type="component" value="Unassembled WGS sequence"/>
</dbReference>
<keyword evidence="3" id="KW-1185">Reference proteome</keyword>
<proteinExistence type="predicted"/>
<evidence type="ECO:0000313" key="2">
    <source>
        <dbReference type="EMBL" id="GBM22006.1"/>
    </source>
</evidence>
<comment type="caution">
    <text evidence="2">The sequence shown here is derived from an EMBL/GenBank/DDBJ whole genome shotgun (WGS) entry which is preliminary data.</text>
</comment>
<feature type="compositionally biased region" description="Polar residues" evidence="1">
    <location>
        <begin position="1"/>
        <end position="12"/>
    </location>
</feature>
<gene>
    <name evidence="2" type="ORF">AVEN_263851_1</name>
</gene>
<accession>A0A4Y2E0Z8</accession>
<dbReference type="AlphaFoldDB" id="A0A4Y2E0Z8"/>
<protein>
    <submittedName>
        <fullName evidence="2">Uncharacterized protein</fullName>
    </submittedName>
</protein>
<evidence type="ECO:0000256" key="1">
    <source>
        <dbReference type="SAM" id="MobiDB-lite"/>
    </source>
</evidence>
<reference evidence="2 3" key="1">
    <citation type="journal article" date="2019" name="Sci. Rep.">
        <title>Orb-weaving spider Araneus ventricosus genome elucidates the spidroin gene catalogue.</title>
        <authorList>
            <person name="Kono N."/>
            <person name="Nakamura H."/>
            <person name="Ohtoshi R."/>
            <person name="Moran D.A.P."/>
            <person name="Shinohara A."/>
            <person name="Yoshida Y."/>
            <person name="Fujiwara M."/>
            <person name="Mori M."/>
            <person name="Tomita M."/>
            <person name="Arakawa K."/>
        </authorList>
    </citation>
    <scope>NUCLEOTIDE SEQUENCE [LARGE SCALE GENOMIC DNA]</scope>
</reference>
<evidence type="ECO:0000313" key="3">
    <source>
        <dbReference type="Proteomes" id="UP000499080"/>
    </source>
</evidence>
<sequence>MHQGQKITESSPNEINERRNEIQERNDLGRIIRVTVKPIQDRENKEDASVSGCWRYFLYYSSSCFLSPGKKSEVISFLGRKKGIKIVPVVQDLVPLRVNVP</sequence>
<feature type="region of interest" description="Disordered" evidence="1">
    <location>
        <begin position="1"/>
        <end position="22"/>
    </location>
</feature>
<dbReference type="EMBL" id="BGPR01000471">
    <property type="protein sequence ID" value="GBM22006.1"/>
    <property type="molecule type" value="Genomic_DNA"/>
</dbReference>
<organism evidence="2 3">
    <name type="scientific">Araneus ventricosus</name>
    <name type="common">Orbweaver spider</name>
    <name type="synonym">Epeira ventricosa</name>
    <dbReference type="NCBI Taxonomy" id="182803"/>
    <lineage>
        <taxon>Eukaryota</taxon>
        <taxon>Metazoa</taxon>
        <taxon>Ecdysozoa</taxon>
        <taxon>Arthropoda</taxon>
        <taxon>Chelicerata</taxon>
        <taxon>Arachnida</taxon>
        <taxon>Araneae</taxon>
        <taxon>Araneomorphae</taxon>
        <taxon>Entelegynae</taxon>
        <taxon>Araneoidea</taxon>
        <taxon>Araneidae</taxon>
        <taxon>Araneus</taxon>
    </lineage>
</organism>
<name>A0A4Y2E0Z8_ARAVE</name>